<reference evidence="2 3" key="1">
    <citation type="journal article" date="2024" name="IMA Fungus">
        <title>IMA Genome - F19 : A genome assembly and annotation guide to empower mycologists, including annotated draft genome sequences of Ceratocystis pirilliformis, Diaporthe australafricana, Fusarium ophioides, Paecilomyces lecythidis, and Sporothrix stenoceras.</title>
        <authorList>
            <person name="Aylward J."/>
            <person name="Wilson A.M."/>
            <person name="Visagie C.M."/>
            <person name="Spraker J."/>
            <person name="Barnes I."/>
            <person name="Buitendag C."/>
            <person name="Ceriani C."/>
            <person name="Del Mar Angel L."/>
            <person name="du Plessis D."/>
            <person name="Fuchs T."/>
            <person name="Gasser K."/>
            <person name="Kramer D."/>
            <person name="Li W."/>
            <person name="Munsamy K."/>
            <person name="Piso A."/>
            <person name="Price J.L."/>
            <person name="Sonnekus B."/>
            <person name="Thomas C."/>
            <person name="van der Nest A."/>
            <person name="van Dijk A."/>
            <person name="van Heerden A."/>
            <person name="van Vuuren N."/>
            <person name="Yilmaz N."/>
            <person name="Duong T.A."/>
            <person name="van der Merwe N.A."/>
            <person name="Wingfield M.J."/>
            <person name="Wingfield B.D."/>
        </authorList>
    </citation>
    <scope>NUCLEOTIDE SEQUENCE [LARGE SCALE GENOMIC DNA]</scope>
    <source>
        <strain evidence="2 3">CMW 18300</strain>
    </source>
</reference>
<sequence>MTDQIEKTPKKKSLLSKVGSAGASAIGLILMGGGGDVETGFHPNYYGVKGGTKLKRNECVAAPDQMRGDACRALYIPKHNGSMKGVLPVCDFTESYRDKLRDENIGSDKWKYTLGLMRKPQGDGKDDAGVAYLVDFEEAKAAEKQIVNVRRRTLKAAQETTTLQVCSRIFWTSIQATQELTVCSLNRSLPIKDSDAPFTFTSPPSAEVHTVTTSDQGLSIANSVTAEAYPAPWFTLTSAESTASYQWQIHPFEHGPLRYTLIELPSPGQDASAVVPENQHRIKAIYHNVGVGWSLVQPFSEGVLLLPTGKNMDADLETAVVTSLIGLLWKTRGVQKVKYQVPASNDDTTKTGSREKGGFFRKSRKDGSDDDVIR</sequence>
<name>A0ABR3WWA1_9PEZI</name>
<accession>A0ABR3WWA1</accession>
<dbReference type="Proteomes" id="UP001583177">
    <property type="component" value="Unassembled WGS sequence"/>
</dbReference>
<feature type="compositionally biased region" description="Basic and acidic residues" evidence="1">
    <location>
        <begin position="365"/>
        <end position="374"/>
    </location>
</feature>
<evidence type="ECO:0000313" key="2">
    <source>
        <dbReference type="EMBL" id="KAL1867878.1"/>
    </source>
</evidence>
<gene>
    <name evidence="2" type="ORF">Daus18300_006153</name>
</gene>
<evidence type="ECO:0000313" key="3">
    <source>
        <dbReference type="Proteomes" id="UP001583177"/>
    </source>
</evidence>
<protein>
    <submittedName>
        <fullName evidence="2">Uncharacterized protein</fullName>
    </submittedName>
</protein>
<evidence type="ECO:0000256" key="1">
    <source>
        <dbReference type="SAM" id="MobiDB-lite"/>
    </source>
</evidence>
<dbReference type="EMBL" id="JAWRVE010000048">
    <property type="protein sequence ID" value="KAL1867878.1"/>
    <property type="molecule type" value="Genomic_DNA"/>
</dbReference>
<organism evidence="2 3">
    <name type="scientific">Diaporthe australafricana</name>
    <dbReference type="NCBI Taxonomy" id="127596"/>
    <lineage>
        <taxon>Eukaryota</taxon>
        <taxon>Fungi</taxon>
        <taxon>Dikarya</taxon>
        <taxon>Ascomycota</taxon>
        <taxon>Pezizomycotina</taxon>
        <taxon>Sordariomycetes</taxon>
        <taxon>Sordariomycetidae</taxon>
        <taxon>Diaporthales</taxon>
        <taxon>Diaporthaceae</taxon>
        <taxon>Diaporthe</taxon>
    </lineage>
</organism>
<comment type="caution">
    <text evidence="2">The sequence shown here is derived from an EMBL/GenBank/DDBJ whole genome shotgun (WGS) entry which is preliminary data.</text>
</comment>
<feature type="compositionally biased region" description="Basic and acidic residues" evidence="1">
    <location>
        <begin position="347"/>
        <end position="358"/>
    </location>
</feature>
<proteinExistence type="predicted"/>
<keyword evidence="3" id="KW-1185">Reference proteome</keyword>
<feature type="region of interest" description="Disordered" evidence="1">
    <location>
        <begin position="342"/>
        <end position="374"/>
    </location>
</feature>